<name>A0A6N3X5N6_9SYNE</name>
<proteinExistence type="predicted"/>
<evidence type="ECO:0000313" key="2">
    <source>
        <dbReference type="Proteomes" id="UP000035054"/>
    </source>
</evidence>
<organism evidence="1 2">
    <name type="scientific">Candidatus Synechococcus spongiarum 142</name>
    <dbReference type="NCBI Taxonomy" id="1608213"/>
    <lineage>
        <taxon>Bacteria</taxon>
        <taxon>Bacillati</taxon>
        <taxon>Cyanobacteriota</taxon>
        <taxon>Cyanophyceae</taxon>
        <taxon>Synechococcales</taxon>
        <taxon>Synechococcaceae</taxon>
        <taxon>Synechococcus</taxon>
    </lineage>
</organism>
<comment type="caution">
    <text evidence="1">The sequence shown here is derived from an EMBL/GenBank/DDBJ whole genome shotgun (WGS) entry which is preliminary data.</text>
</comment>
<evidence type="ECO:0000313" key="1">
    <source>
        <dbReference type="EMBL" id="KKZ14870.1"/>
    </source>
</evidence>
<sequence>MKQFKDLTITGPDEQLVALMEKSWILSSWCPLSQNKGTIPRLPNALLGLPLYRGQITTTLAAL</sequence>
<reference evidence="1 2" key="1">
    <citation type="submission" date="2015-01" db="EMBL/GenBank/DDBJ databases">
        <title>Lifestyle Evolution in Cyanobacterial Symbionts of Sponges.</title>
        <authorList>
            <person name="Burgsdorf I."/>
            <person name="Slaby B.M."/>
            <person name="Handley K.M."/>
            <person name="Haber M."/>
            <person name="Blom J."/>
            <person name="Marshall C.W."/>
            <person name="Gilbert J.A."/>
            <person name="Hentschel U."/>
            <person name="Steindler L."/>
        </authorList>
    </citation>
    <scope>NUCLEOTIDE SEQUENCE [LARGE SCALE GENOMIC DNA]</scope>
    <source>
        <strain evidence="1">142</strain>
    </source>
</reference>
<accession>A0A6N3X5N6</accession>
<dbReference type="Proteomes" id="UP000035054">
    <property type="component" value="Unassembled WGS sequence"/>
</dbReference>
<gene>
    <name evidence="1" type="ORF">TH68_03510</name>
</gene>
<dbReference type="AlphaFoldDB" id="A0A6N3X5N6"/>
<dbReference type="EMBL" id="JXUO01000113">
    <property type="protein sequence ID" value="KKZ14870.1"/>
    <property type="molecule type" value="Genomic_DNA"/>
</dbReference>
<protein>
    <submittedName>
        <fullName evidence="1">Uncharacterized protein</fullName>
    </submittedName>
</protein>